<feature type="chain" id="PRO_5019011268" description="3D domain-containing protein" evidence="1">
    <location>
        <begin position="28"/>
        <end position="250"/>
    </location>
</feature>
<accession>A0A433A1A9</accession>
<keyword evidence="1" id="KW-0732">Signal</keyword>
<feature type="signal peptide" evidence="1">
    <location>
        <begin position="1"/>
        <end position="27"/>
    </location>
</feature>
<sequence>MFSKTFSPAILAMIAFAALLCMGQVAAAYENSTMEDQVAEIEDIEWDPNAPHNGTHSLQKRGPRKLIQRRSAFTYYWIASQGDYKGGKADTWVGTCGGKRIAKVNKKFAEALHMEGSGIVSGKVINLGGCGCSYSKSKGYMCFDILSKKKFPFGQTSRGTPLRPFTSIASNDLKAGHKIYVPELKGWSLPGSKKRHNGCMRVEDQSWSFDGRHIDFFSLTKKNYNILDKKHGLTHINIYDGGNCKLLKYM</sequence>
<keyword evidence="3" id="KW-1185">Reference proteome</keyword>
<evidence type="ECO:0000313" key="2">
    <source>
        <dbReference type="EMBL" id="RUO96469.1"/>
    </source>
</evidence>
<comment type="caution">
    <text evidence="2">The sequence shown here is derived from an EMBL/GenBank/DDBJ whole genome shotgun (WGS) entry which is preliminary data.</text>
</comment>
<evidence type="ECO:0000256" key="1">
    <source>
        <dbReference type="SAM" id="SignalP"/>
    </source>
</evidence>
<dbReference type="CDD" id="cd22785">
    <property type="entry name" value="DPBB_MltA-like"/>
    <property type="match status" value="1"/>
</dbReference>
<dbReference type="OrthoDB" id="5985073at2759"/>
<evidence type="ECO:0008006" key="4">
    <source>
        <dbReference type="Google" id="ProtNLM"/>
    </source>
</evidence>
<dbReference type="Proteomes" id="UP000268093">
    <property type="component" value="Unassembled WGS sequence"/>
</dbReference>
<evidence type="ECO:0000313" key="3">
    <source>
        <dbReference type="Proteomes" id="UP000268093"/>
    </source>
</evidence>
<protein>
    <recommendedName>
        <fullName evidence="4">3D domain-containing protein</fullName>
    </recommendedName>
</protein>
<organism evidence="2 3">
    <name type="scientific">Jimgerdemannia flammicorona</name>
    <dbReference type="NCBI Taxonomy" id="994334"/>
    <lineage>
        <taxon>Eukaryota</taxon>
        <taxon>Fungi</taxon>
        <taxon>Fungi incertae sedis</taxon>
        <taxon>Mucoromycota</taxon>
        <taxon>Mucoromycotina</taxon>
        <taxon>Endogonomycetes</taxon>
        <taxon>Endogonales</taxon>
        <taxon>Endogonaceae</taxon>
        <taxon>Jimgerdemannia</taxon>
    </lineage>
</organism>
<gene>
    <name evidence="2" type="ORF">BC936DRAFT_141992</name>
</gene>
<reference evidence="2 3" key="1">
    <citation type="journal article" date="2018" name="New Phytol.">
        <title>Phylogenomics of Endogonaceae and evolution of mycorrhizas within Mucoromycota.</title>
        <authorList>
            <person name="Chang Y."/>
            <person name="Desiro A."/>
            <person name="Na H."/>
            <person name="Sandor L."/>
            <person name="Lipzen A."/>
            <person name="Clum A."/>
            <person name="Barry K."/>
            <person name="Grigoriev I.V."/>
            <person name="Martin F.M."/>
            <person name="Stajich J.E."/>
            <person name="Smith M.E."/>
            <person name="Bonito G."/>
            <person name="Spatafora J.W."/>
        </authorList>
    </citation>
    <scope>NUCLEOTIDE SEQUENCE [LARGE SCALE GENOMIC DNA]</scope>
    <source>
        <strain evidence="2 3">GMNB39</strain>
    </source>
</reference>
<name>A0A433A1A9_9FUNG</name>
<dbReference type="AlphaFoldDB" id="A0A433A1A9"/>
<proteinExistence type="predicted"/>
<dbReference type="EMBL" id="RBNI01021109">
    <property type="protein sequence ID" value="RUO96469.1"/>
    <property type="molecule type" value="Genomic_DNA"/>
</dbReference>